<gene>
    <name evidence="2" type="ORF">ACFLIM_38905</name>
</gene>
<dbReference type="NCBIfam" id="TIGR01764">
    <property type="entry name" value="excise"/>
    <property type="match status" value="1"/>
</dbReference>
<comment type="caution">
    <text evidence="2">The sequence shown here is derived from an EMBL/GenBank/DDBJ whole genome shotgun (WGS) entry which is preliminary data.</text>
</comment>
<accession>A0ABW7ASZ2</accession>
<evidence type="ECO:0000313" key="2">
    <source>
        <dbReference type="EMBL" id="MFG1709178.1"/>
    </source>
</evidence>
<keyword evidence="1" id="KW-0175">Coiled coil</keyword>
<dbReference type="InterPro" id="IPR010093">
    <property type="entry name" value="SinI_DNA-bd"/>
</dbReference>
<proteinExistence type="predicted"/>
<keyword evidence="2" id="KW-0238">DNA-binding</keyword>
<evidence type="ECO:0000313" key="3">
    <source>
        <dbReference type="Proteomes" id="UP001603978"/>
    </source>
</evidence>
<feature type="coiled-coil region" evidence="1">
    <location>
        <begin position="84"/>
        <end position="118"/>
    </location>
</feature>
<dbReference type="GO" id="GO:0003677">
    <property type="term" value="F:DNA binding"/>
    <property type="evidence" value="ECO:0007669"/>
    <property type="project" value="UniProtKB-KW"/>
</dbReference>
<dbReference type="RefSeq" id="WP_393173699.1">
    <property type="nucleotide sequence ID" value="NZ_JBICRM010000034.1"/>
</dbReference>
<reference evidence="2 3" key="1">
    <citation type="submission" date="2024-10" db="EMBL/GenBank/DDBJ databases">
        <authorList>
            <person name="Topkara A.R."/>
            <person name="Saygin H."/>
        </authorList>
    </citation>
    <scope>NUCLEOTIDE SEQUENCE [LARGE SCALE GENOMIC DNA]</scope>
    <source>
        <strain evidence="2 3">M3C6</strain>
    </source>
</reference>
<dbReference type="Proteomes" id="UP001603978">
    <property type="component" value="Unassembled WGS sequence"/>
</dbReference>
<name>A0ABW7ASZ2_9ACTN</name>
<organism evidence="2 3">
    <name type="scientific">Nonomuraea marmarensis</name>
    <dbReference type="NCBI Taxonomy" id="3351344"/>
    <lineage>
        <taxon>Bacteria</taxon>
        <taxon>Bacillati</taxon>
        <taxon>Actinomycetota</taxon>
        <taxon>Actinomycetes</taxon>
        <taxon>Streptosporangiales</taxon>
        <taxon>Streptosporangiaceae</taxon>
        <taxon>Nonomuraea</taxon>
    </lineage>
</organism>
<dbReference type="EMBL" id="JBICRM010000034">
    <property type="protein sequence ID" value="MFG1709178.1"/>
    <property type="molecule type" value="Genomic_DNA"/>
</dbReference>
<keyword evidence="3" id="KW-1185">Reference proteome</keyword>
<evidence type="ECO:0000256" key="1">
    <source>
        <dbReference type="SAM" id="Coils"/>
    </source>
</evidence>
<protein>
    <submittedName>
        <fullName evidence="2">Excisionase family DNA-binding protein</fullName>
    </submittedName>
</protein>
<sequence length="139" mass="15140">MTSANTATTPEQIVGDLIDAAAPDGEQMLQVGQVAKVLGVTDRAVLYLLQDNRLGYIRTGRRGYRIPRPLLAEYLLQGFIPRQLTAAEQQLAETQQAIQEANDELATLTARITAAEATLALVDGVDTPPRRRRSTQTVP</sequence>